<evidence type="ECO:0000313" key="3">
    <source>
        <dbReference type="EMBL" id="CCW35791.1"/>
    </source>
</evidence>
<feature type="transmembrane region" description="Helical" evidence="2">
    <location>
        <begin position="43"/>
        <end position="61"/>
    </location>
</feature>
<feature type="transmembrane region" description="Helical" evidence="2">
    <location>
        <begin position="67"/>
        <end position="89"/>
    </location>
</feature>
<feature type="transmembrane region" description="Helical" evidence="2">
    <location>
        <begin position="256"/>
        <end position="279"/>
    </location>
</feature>
<dbReference type="RefSeq" id="WP_016483316.1">
    <property type="nucleotide sequence ID" value="NC_021487.1"/>
</dbReference>
<feature type="transmembrane region" description="Helical" evidence="2">
    <location>
        <begin position="225"/>
        <end position="244"/>
    </location>
</feature>
<keyword evidence="2" id="KW-0812">Transmembrane</keyword>
<feature type="transmembrane region" description="Helical" evidence="2">
    <location>
        <begin position="168"/>
        <end position="190"/>
    </location>
</feature>
<feature type="region of interest" description="Disordered" evidence="1">
    <location>
        <begin position="1"/>
        <end position="36"/>
    </location>
</feature>
<proteinExistence type="predicted"/>
<sequence length="317" mass="34317">MSKAGDTSKFPSDDGALQPEAVAPPSQEVEQPQPLPPQQGTRLALLGALGLVGLYLLAAYLPDTEFYILLSTLLALPLTLLFAIGLVSALSSPKALLLNTVLSFALFLPRPLLGVLQTVLPLPKWVFMVTLPYFLLSHFIPGADTLLLIWCACCIGHWLSRLVRERKMLLPISVALALVDIFTVFGGGVVTQATHAPKGQAVLQKAAMATLTAKLPTSARGAAPMQLAVGFADFLFVAFFFACFQRLGMSLRAYRATIIALLVVLTGYLAFVFCFRPIFRRWFPSRWSSSPSTGAPFAIAEVSVSPCSTPVWPSWCF</sequence>
<evidence type="ECO:0000256" key="1">
    <source>
        <dbReference type="SAM" id="MobiDB-lite"/>
    </source>
</evidence>
<dbReference type="AlphaFoldDB" id="S0EYX6"/>
<evidence type="ECO:0000256" key="2">
    <source>
        <dbReference type="SAM" id="Phobius"/>
    </source>
</evidence>
<reference evidence="4" key="1">
    <citation type="submission" date="2013-03" db="EMBL/GenBank/DDBJ databases">
        <title>Genome sequence of Chthonomonas calidirosea, the first sequenced genome from the Armatimonadetes phylum (formally candidate division OP10).</title>
        <authorList>
            <person name="Lee K.C.Y."/>
            <person name="Morgan X.C."/>
            <person name="Dunfield P.F."/>
            <person name="Tamas I."/>
            <person name="Houghton K.M."/>
            <person name="Vyssotski M."/>
            <person name="Ryan J.L.J."/>
            <person name="Lagutin K."/>
            <person name="McDonald I.R."/>
            <person name="Stott M.B."/>
        </authorList>
    </citation>
    <scope>NUCLEOTIDE SEQUENCE [LARGE SCALE GENOMIC DNA]</scope>
    <source>
        <strain evidence="4">DSM 23976 / ICMP 18418 / T49</strain>
    </source>
</reference>
<feature type="transmembrane region" description="Helical" evidence="2">
    <location>
        <begin position="96"/>
        <end position="113"/>
    </location>
</feature>
<name>S0EYX6_CHTCT</name>
<dbReference type="InParanoid" id="S0EYX6"/>
<protein>
    <submittedName>
        <fullName evidence="3">Uncharacterized protein</fullName>
    </submittedName>
</protein>
<dbReference type="EMBL" id="HF951689">
    <property type="protein sequence ID" value="CCW35791.1"/>
    <property type="molecule type" value="Genomic_DNA"/>
</dbReference>
<dbReference type="PATRIC" id="fig|1303518.3.peg.2043"/>
<dbReference type="Proteomes" id="UP000014227">
    <property type="component" value="Chromosome I"/>
</dbReference>
<feature type="transmembrane region" description="Helical" evidence="2">
    <location>
        <begin position="133"/>
        <end position="156"/>
    </location>
</feature>
<dbReference type="HOGENOM" id="CLU_876321_0_0_0"/>
<evidence type="ECO:0000313" key="4">
    <source>
        <dbReference type="Proteomes" id="UP000014227"/>
    </source>
</evidence>
<keyword evidence="2" id="KW-1133">Transmembrane helix</keyword>
<keyword evidence="2" id="KW-0472">Membrane</keyword>
<accession>S0EYX6</accession>
<dbReference type="KEGG" id="ccz:CCALI_01984"/>
<gene>
    <name evidence="3" type="ORF">CCALI_01984</name>
</gene>
<organism evidence="3 4">
    <name type="scientific">Chthonomonas calidirosea (strain DSM 23976 / ICMP 18418 / T49)</name>
    <dbReference type="NCBI Taxonomy" id="1303518"/>
    <lineage>
        <taxon>Bacteria</taxon>
        <taxon>Bacillati</taxon>
        <taxon>Armatimonadota</taxon>
        <taxon>Chthonomonadia</taxon>
        <taxon>Chthonomonadales</taxon>
        <taxon>Chthonomonadaceae</taxon>
        <taxon>Chthonomonas</taxon>
    </lineage>
</organism>
<keyword evidence="4" id="KW-1185">Reference proteome</keyword>